<organism evidence="11 12">
    <name type="scientific">Rudanella paleaurantiibacter</name>
    <dbReference type="NCBI Taxonomy" id="2614655"/>
    <lineage>
        <taxon>Bacteria</taxon>
        <taxon>Pseudomonadati</taxon>
        <taxon>Bacteroidota</taxon>
        <taxon>Cytophagia</taxon>
        <taxon>Cytophagales</taxon>
        <taxon>Cytophagaceae</taxon>
        <taxon>Rudanella</taxon>
    </lineage>
</organism>
<evidence type="ECO:0000256" key="5">
    <source>
        <dbReference type="ARBA" id="ARBA00022741"/>
    </source>
</evidence>
<dbReference type="PRINTS" id="PR00344">
    <property type="entry name" value="BCTRLSENSOR"/>
</dbReference>
<dbReference type="Proteomes" id="UP000488299">
    <property type="component" value="Unassembled WGS sequence"/>
</dbReference>
<sequence>MCTDLIRMGMVPLFFCSLLLNIQVSRAQSFADTYPVNKPDSLVQWLRANPKAHPQARLKALITLERTYTWNYHDKVGEHLPEISRLAKALNHTGARASAAYIQAYRLFNQNRLADVISLANQSLKLFGAANDHSGQLHAYGLLVLTNSTLYGNRVTSSRALSEQYLGKMETLLRDNNNVHDFLTTQLVHTRFQYGEMEDGARSMRQTLDNAAQVIQQRPDCAYARYRFGRVEAIYYGLIGEHEKAYALNKQVLQQIKPEQGWEMATLTYNLATDCYKLNRIDEGIALCQHSIAMLTGVKPVNYAILAGPYTKYRELMQKKGDFVAANRLADSVQKYNGMVFLAQNDQKMLELQVRYETERKQAQIAELKRLNEVTAVQNRMYLIGLGLAMVVIGLVVYLSLRLHRANARLSLALAEVQQLNKAREQFIGIIAHDMRKPLVSFQGLADLINDRLKQRAYADIGQISQAIDSAGVQIETMLDNLLRWALSQREAIPYHPDNIRVTDLLHRVTELHRHLVQFHNINIAVDCPSSVLVWADVDSLELIVRNLIDNALKAIGTSGCIQLSGEVTDQQEVQIRVWNSGRGVSPDKLLFLQGVLTGRRAVQIGEHGLGLGLLLVRDFVARNKGRVTVEPGKPEGICFVVTLPKSVQADTLRAAQTEYA</sequence>
<keyword evidence="8" id="KW-0902">Two-component regulatory system</keyword>
<dbReference type="InterPro" id="IPR036097">
    <property type="entry name" value="HisK_dim/P_sf"/>
</dbReference>
<dbReference type="Pfam" id="PF00512">
    <property type="entry name" value="HisKA"/>
    <property type="match status" value="1"/>
</dbReference>
<comment type="catalytic activity">
    <reaction evidence="1">
        <text>ATP + protein L-histidine = ADP + protein N-phospho-L-histidine.</text>
        <dbReference type="EC" id="2.7.13.3"/>
    </reaction>
</comment>
<evidence type="ECO:0000256" key="2">
    <source>
        <dbReference type="ARBA" id="ARBA00012438"/>
    </source>
</evidence>
<dbReference type="Gene3D" id="1.10.287.130">
    <property type="match status" value="1"/>
</dbReference>
<evidence type="ECO:0000313" key="12">
    <source>
        <dbReference type="Proteomes" id="UP000488299"/>
    </source>
</evidence>
<dbReference type="Gene3D" id="1.25.40.10">
    <property type="entry name" value="Tetratricopeptide repeat domain"/>
    <property type="match status" value="1"/>
</dbReference>
<dbReference type="GO" id="GO:0030295">
    <property type="term" value="F:protein kinase activator activity"/>
    <property type="evidence" value="ECO:0007669"/>
    <property type="project" value="TreeGrafter"/>
</dbReference>
<evidence type="ECO:0000313" key="11">
    <source>
        <dbReference type="EMBL" id="KAB7733044.1"/>
    </source>
</evidence>
<keyword evidence="4" id="KW-0808">Transferase</keyword>
<keyword evidence="9" id="KW-0812">Transmembrane</keyword>
<dbReference type="SUPFAM" id="SSF55874">
    <property type="entry name" value="ATPase domain of HSP90 chaperone/DNA topoisomerase II/histidine kinase"/>
    <property type="match status" value="1"/>
</dbReference>
<keyword evidence="7" id="KW-0067">ATP-binding</keyword>
<evidence type="ECO:0000256" key="3">
    <source>
        <dbReference type="ARBA" id="ARBA00022553"/>
    </source>
</evidence>
<evidence type="ECO:0000256" key="9">
    <source>
        <dbReference type="SAM" id="Phobius"/>
    </source>
</evidence>
<dbReference type="InterPro" id="IPR004358">
    <property type="entry name" value="Sig_transdc_His_kin-like_C"/>
</dbReference>
<evidence type="ECO:0000256" key="1">
    <source>
        <dbReference type="ARBA" id="ARBA00000085"/>
    </source>
</evidence>
<evidence type="ECO:0000256" key="8">
    <source>
        <dbReference type="ARBA" id="ARBA00023012"/>
    </source>
</evidence>
<dbReference type="InterPro" id="IPR036890">
    <property type="entry name" value="HATPase_C_sf"/>
</dbReference>
<dbReference type="EC" id="2.7.13.3" evidence="2"/>
<dbReference type="GO" id="GO:0005524">
    <property type="term" value="F:ATP binding"/>
    <property type="evidence" value="ECO:0007669"/>
    <property type="project" value="UniProtKB-KW"/>
</dbReference>
<dbReference type="RefSeq" id="WP_152122847.1">
    <property type="nucleotide sequence ID" value="NZ_WELI01000001.1"/>
</dbReference>
<keyword evidence="12" id="KW-1185">Reference proteome</keyword>
<dbReference type="AlphaFoldDB" id="A0A7J5U5C9"/>
<gene>
    <name evidence="11" type="ORF">F5984_03645</name>
</gene>
<dbReference type="SMART" id="SM00387">
    <property type="entry name" value="HATPase_c"/>
    <property type="match status" value="1"/>
</dbReference>
<dbReference type="InterPro" id="IPR011990">
    <property type="entry name" value="TPR-like_helical_dom_sf"/>
</dbReference>
<dbReference type="GO" id="GO:0000155">
    <property type="term" value="F:phosphorelay sensor kinase activity"/>
    <property type="evidence" value="ECO:0007669"/>
    <property type="project" value="InterPro"/>
</dbReference>
<evidence type="ECO:0000256" key="7">
    <source>
        <dbReference type="ARBA" id="ARBA00022840"/>
    </source>
</evidence>
<dbReference type="PANTHER" id="PTHR42878:SF7">
    <property type="entry name" value="SENSOR HISTIDINE KINASE GLRK"/>
    <property type="match status" value="1"/>
</dbReference>
<dbReference type="InterPro" id="IPR005467">
    <property type="entry name" value="His_kinase_dom"/>
</dbReference>
<dbReference type="GO" id="GO:0007234">
    <property type="term" value="P:osmosensory signaling via phosphorelay pathway"/>
    <property type="evidence" value="ECO:0007669"/>
    <property type="project" value="TreeGrafter"/>
</dbReference>
<name>A0A7J5U5C9_9BACT</name>
<dbReference type="CDD" id="cd00082">
    <property type="entry name" value="HisKA"/>
    <property type="match status" value="1"/>
</dbReference>
<proteinExistence type="predicted"/>
<dbReference type="PROSITE" id="PS50109">
    <property type="entry name" value="HIS_KIN"/>
    <property type="match status" value="1"/>
</dbReference>
<keyword evidence="5" id="KW-0547">Nucleotide-binding</keyword>
<comment type="caution">
    <text evidence="11">The sequence shown here is derived from an EMBL/GenBank/DDBJ whole genome shotgun (WGS) entry which is preliminary data.</text>
</comment>
<dbReference type="InterPro" id="IPR003661">
    <property type="entry name" value="HisK_dim/P_dom"/>
</dbReference>
<evidence type="ECO:0000259" key="10">
    <source>
        <dbReference type="PROSITE" id="PS50109"/>
    </source>
</evidence>
<keyword evidence="6" id="KW-0418">Kinase</keyword>
<keyword evidence="9" id="KW-1133">Transmembrane helix</keyword>
<evidence type="ECO:0000256" key="6">
    <source>
        <dbReference type="ARBA" id="ARBA00022777"/>
    </source>
</evidence>
<dbReference type="Gene3D" id="3.30.565.10">
    <property type="entry name" value="Histidine kinase-like ATPase, C-terminal domain"/>
    <property type="match status" value="1"/>
</dbReference>
<feature type="transmembrane region" description="Helical" evidence="9">
    <location>
        <begin position="381"/>
        <end position="401"/>
    </location>
</feature>
<dbReference type="InterPro" id="IPR050351">
    <property type="entry name" value="BphY/WalK/GraS-like"/>
</dbReference>
<dbReference type="InterPro" id="IPR003594">
    <property type="entry name" value="HATPase_dom"/>
</dbReference>
<evidence type="ECO:0000256" key="4">
    <source>
        <dbReference type="ARBA" id="ARBA00022679"/>
    </source>
</evidence>
<dbReference type="Pfam" id="PF02518">
    <property type="entry name" value="HATPase_c"/>
    <property type="match status" value="1"/>
</dbReference>
<dbReference type="EMBL" id="WELI01000001">
    <property type="protein sequence ID" value="KAB7733044.1"/>
    <property type="molecule type" value="Genomic_DNA"/>
</dbReference>
<protein>
    <recommendedName>
        <fullName evidence="2">histidine kinase</fullName>
        <ecNumber evidence="2">2.7.13.3</ecNumber>
    </recommendedName>
</protein>
<reference evidence="11 12" key="1">
    <citation type="submission" date="2019-10" db="EMBL/GenBank/DDBJ databases">
        <title>Rudanella paleaurantiibacter sp. nov., isolated from sludge.</title>
        <authorList>
            <person name="Xu S.Q."/>
        </authorList>
    </citation>
    <scope>NUCLEOTIDE SEQUENCE [LARGE SCALE GENOMIC DNA]</scope>
    <source>
        <strain evidence="11 12">HX-22-17</strain>
    </source>
</reference>
<accession>A0A7J5U5C9</accession>
<dbReference type="PANTHER" id="PTHR42878">
    <property type="entry name" value="TWO-COMPONENT HISTIDINE KINASE"/>
    <property type="match status" value="1"/>
</dbReference>
<keyword evidence="3" id="KW-0597">Phosphoprotein</keyword>
<dbReference type="SMART" id="SM00388">
    <property type="entry name" value="HisKA"/>
    <property type="match status" value="1"/>
</dbReference>
<keyword evidence="9" id="KW-0472">Membrane</keyword>
<feature type="domain" description="Histidine kinase" evidence="10">
    <location>
        <begin position="430"/>
        <end position="648"/>
    </location>
</feature>
<dbReference type="SUPFAM" id="SSF47384">
    <property type="entry name" value="Homodimeric domain of signal transducing histidine kinase"/>
    <property type="match status" value="1"/>
</dbReference>
<dbReference type="GO" id="GO:0000156">
    <property type="term" value="F:phosphorelay response regulator activity"/>
    <property type="evidence" value="ECO:0007669"/>
    <property type="project" value="TreeGrafter"/>
</dbReference>